<keyword evidence="3" id="KW-0808">Transferase</keyword>
<evidence type="ECO:0000259" key="2">
    <source>
        <dbReference type="Pfam" id="PF17425"/>
    </source>
</evidence>
<name>E1SVD8_FERBD</name>
<organism evidence="3 4">
    <name type="scientific">Ferrimonas balearica (strain DSM 9799 / CCM 4581 / KCTC 23876 / PAT)</name>
    <dbReference type="NCBI Taxonomy" id="550540"/>
    <lineage>
        <taxon>Bacteria</taxon>
        <taxon>Pseudomonadati</taxon>
        <taxon>Pseudomonadota</taxon>
        <taxon>Gammaproteobacteria</taxon>
        <taxon>Alteromonadales</taxon>
        <taxon>Ferrimonadaceae</taxon>
        <taxon>Ferrimonas</taxon>
    </lineage>
</organism>
<dbReference type="InterPro" id="IPR038477">
    <property type="entry name" value="ASST_N_sf"/>
</dbReference>
<dbReference type="PANTHER" id="PTHR35340">
    <property type="entry name" value="PQQ ENZYME REPEAT PROTEIN-RELATED"/>
    <property type="match status" value="1"/>
</dbReference>
<dbReference type="KEGG" id="fbl:Fbal_0078"/>
<evidence type="ECO:0000313" key="3">
    <source>
        <dbReference type="EMBL" id="ADN74292.1"/>
    </source>
</evidence>
<protein>
    <submittedName>
        <fullName evidence="3">Arylsulfotransferase</fullName>
    </submittedName>
</protein>
<accession>E1SVD8</accession>
<reference evidence="3 4" key="1">
    <citation type="journal article" date="2010" name="Stand. Genomic Sci.">
        <title>Complete genome sequence of Ferrimonas balearica type strain (PAT).</title>
        <authorList>
            <person name="Nolan M."/>
            <person name="Sikorski J."/>
            <person name="Davenport K."/>
            <person name="Lucas S."/>
            <person name="Glavina Del Rio T."/>
            <person name="Tice H."/>
            <person name="Cheng J."/>
            <person name="Goodwin L."/>
            <person name="Pitluck S."/>
            <person name="Liolios K."/>
            <person name="Ivanova N."/>
            <person name="Mavromatis K."/>
            <person name="Ovchinnikova G."/>
            <person name="Pati A."/>
            <person name="Chen A."/>
            <person name="Palaniappan K."/>
            <person name="Land M."/>
            <person name="Hauser L."/>
            <person name="Chang Y."/>
            <person name="Jeffries C."/>
            <person name="Tapia R."/>
            <person name="Brettin T."/>
            <person name="Detter J."/>
            <person name="Han C."/>
            <person name="Yasawong M."/>
            <person name="Rohde M."/>
            <person name="Tindall B."/>
            <person name="Goker M."/>
            <person name="Woyke T."/>
            <person name="Bristow J."/>
            <person name="Eisen J."/>
            <person name="Markowitz V."/>
            <person name="Hugenholtz P."/>
            <person name="Kyrpides N."/>
            <person name="Klenk H."/>
            <person name="Lapidus A."/>
        </authorList>
    </citation>
    <scope>NUCLEOTIDE SEQUENCE [LARGE SCALE GENOMIC DNA]</scope>
    <source>
        <strain evidence="4">DSM 9799 / CCM 4581 / KCTC 23876 / PAT</strain>
    </source>
</reference>
<dbReference type="PANTHER" id="PTHR35340:SF10">
    <property type="entry name" value="CYTOPLASMIC PROTEIN"/>
    <property type="match status" value="1"/>
</dbReference>
<proteinExistence type="predicted"/>
<dbReference type="GO" id="GO:0004062">
    <property type="term" value="F:aryl sulfotransferase activity"/>
    <property type="evidence" value="ECO:0007669"/>
    <property type="project" value="InterPro"/>
</dbReference>
<dbReference type="OrthoDB" id="304912at2"/>
<evidence type="ECO:0000256" key="1">
    <source>
        <dbReference type="SAM" id="SignalP"/>
    </source>
</evidence>
<dbReference type="Pfam" id="PF17425">
    <property type="entry name" value="Arylsulfotran_N"/>
    <property type="match status" value="1"/>
</dbReference>
<dbReference type="Proteomes" id="UP000006683">
    <property type="component" value="Chromosome"/>
</dbReference>
<dbReference type="RefSeq" id="WP_013343598.1">
    <property type="nucleotide sequence ID" value="NC_014541.1"/>
</dbReference>
<dbReference type="eggNOG" id="ENOG502ZAQ1">
    <property type="taxonomic scope" value="Bacteria"/>
</dbReference>
<dbReference type="InterPro" id="IPR010262">
    <property type="entry name" value="Arylsulfotransferase_bact"/>
</dbReference>
<dbReference type="HOGENOM" id="CLU_026635_2_0_6"/>
<gene>
    <name evidence="3" type="ordered locus">Fbal_0078</name>
</gene>
<dbReference type="EMBL" id="CP002209">
    <property type="protein sequence ID" value="ADN74292.1"/>
    <property type="molecule type" value="Genomic_DNA"/>
</dbReference>
<keyword evidence="1" id="KW-0732">Signal</keyword>
<dbReference type="Gene3D" id="2.60.40.3100">
    <property type="entry name" value="Arylsulphate sulphotransferase monomer, N-terminal domain"/>
    <property type="match status" value="1"/>
</dbReference>
<dbReference type="STRING" id="550540.Fbal_0078"/>
<dbReference type="AlphaFoldDB" id="E1SVD8"/>
<feature type="chain" id="PRO_5003151528" evidence="1">
    <location>
        <begin position="21"/>
        <end position="590"/>
    </location>
</feature>
<dbReference type="Pfam" id="PF05935">
    <property type="entry name" value="Arylsulfotrans"/>
    <property type="match status" value="1"/>
</dbReference>
<feature type="signal peptide" evidence="1">
    <location>
        <begin position="1"/>
        <end position="20"/>
    </location>
</feature>
<keyword evidence="4" id="KW-1185">Reference proteome</keyword>
<dbReference type="InterPro" id="IPR035391">
    <property type="entry name" value="Arylsulfotran_N"/>
</dbReference>
<evidence type="ECO:0000313" key="4">
    <source>
        <dbReference type="Proteomes" id="UP000006683"/>
    </source>
</evidence>
<dbReference type="InterPro" id="IPR053143">
    <property type="entry name" value="Arylsulfate_ST"/>
</dbReference>
<feature type="domain" description="Arylsulfotransferase N-terminal" evidence="2">
    <location>
        <begin position="35"/>
        <end position="120"/>
    </location>
</feature>
<sequence length="590" mass="65101">MLKRVVLAMAAMGIMGSAAAVSLPPAPAVGKLGAVVVDPYGTAPLTAVIELAGKSISDVHVTVEGKGPEGVSIDYPVGRHSLLTHDGIPVFGLYANHLNNVTVRYQMAGQPVEEHYRILTGSLQNRYIDNRSTSELQPVEVKTVAPGFEDRLYLVNSHTLLPQGSDLHWGALKDASSGLLDANPAGGSMPFDAIPMTYIIDTQGEYRWWLSQDALYDGKNHDVDRRGYLMGINPTATGSYTFVQGQRWYEMDLMGRFAHDQKLPRGFIDASHESVETPQGTVLLRVAKRNYLRDDGQMVHTVRDHIIEVDKSGNLLDVWDLPVILDPLRDDLIKALDASAVCVSRNVDAEGQAVVLEPDAPFGDAVGVGAGRNWAHVNSIAYDPSDDSIIISPRHQASAIKIGRDKQVKWILSASIGWSGELADKLLTPVDAKGNPLDCTVKGVCEGDFDFSYTQHTAWLSDKGTLTVFDNGDGRHYRQPFFKTERYSRAVEYKIDEKAMTVQQLWEYGKERGYDWFSPITSNAEYQSDRDTMFTFGGSIHLFEGASIIGKINEIDYDTKAVKVEIDVISDKTNSPHYRALVVQPEQAFR</sequence>
<dbReference type="GeneID" id="67180324"/>